<dbReference type="EMBL" id="CP017641">
    <property type="protein sequence ID" value="APZ91563.1"/>
    <property type="molecule type" value="Genomic_DNA"/>
</dbReference>
<keyword evidence="2" id="KW-1185">Reference proteome</keyword>
<sequence>MVSQPIEQRGRHAFSLEDLAPVAEGKVAGDQQAAAFVAVGKYLEQQLRAGATE</sequence>
<dbReference type="AlphaFoldDB" id="A0A1P8WC11"/>
<protein>
    <submittedName>
        <fullName evidence="1">Uncharacterized protein</fullName>
    </submittedName>
</protein>
<reference evidence="1 2" key="1">
    <citation type="journal article" date="2016" name="Front. Microbiol.">
        <title>Fuerstia marisgermanicae gen. nov., sp. nov., an Unusual Member of the Phylum Planctomycetes from the German Wadden Sea.</title>
        <authorList>
            <person name="Kohn T."/>
            <person name="Heuer A."/>
            <person name="Jogler M."/>
            <person name="Vollmers J."/>
            <person name="Boedeker C."/>
            <person name="Bunk B."/>
            <person name="Rast P."/>
            <person name="Borchert D."/>
            <person name="Glockner I."/>
            <person name="Freese H.M."/>
            <person name="Klenk H.P."/>
            <person name="Overmann J."/>
            <person name="Kaster A.K."/>
            <person name="Rohde M."/>
            <person name="Wiegand S."/>
            <person name="Jogler C."/>
        </authorList>
    </citation>
    <scope>NUCLEOTIDE SEQUENCE [LARGE SCALE GENOMIC DNA]</scope>
    <source>
        <strain evidence="1 2">NH11</strain>
    </source>
</reference>
<dbReference type="Proteomes" id="UP000187735">
    <property type="component" value="Chromosome"/>
</dbReference>
<name>A0A1P8WC11_9PLAN</name>
<evidence type="ECO:0000313" key="2">
    <source>
        <dbReference type="Proteomes" id="UP000187735"/>
    </source>
</evidence>
<organism evidence="1 2">
    <name type="scientific">Fuerstiella marisgermanici</name>
    <dbReference type="NCBI Taxonomy" id="1891926"/>
    <lineage>
        <taxon>Bacteria</taxon>
        <taxon>Pseudomonadati</taxon>
        <taxon>Planctomycetota</taxon>
        <taxon>Planctomycetia</taxon>
        <taxon>Planctomycetales</taxon>
        <taxon>Planctomycetaceae</taxon>
        <taxon>Fuerstiella</taxon>
    </lineage>
</organism>
<dbReference type="KEGG" id="fmr:Fuma_01152"/>
<evidence type="ECO:0000313" key="1">
    <source>
        <dbReference type="EMBL" id="APZ91563.1"/>
    </source>
</evidence>
<proteinExistence type="predicted"/>
<accession>A0A1P8WC11</accession>
<gene>
    <name evidence="1" type="ORF">Fuma_01152</name>
</gene>